<dbReference type="InterPro" id="IPR024486">
    <property type="entry name" value="DUF2617"/>
</dbReference>
<name>A0A2M6Z465_9BACT</name>
<evidence type="ECO:0000313" key="1">
    <source>
        <dbReference type="EMBL" id="PIU47107.1"/>
    </source>
</evidence>
<dbReference type="Pfam" id="PF10936">
    <property type="entry name" value="DUF2617"/>
    <property type="match status" value="1"/>
</dbReference>
<accession>A0A2M6Z465</accession>
<sequence length="175" mass="20668">MRKVIQEVNELRFFFWNRFSLDEFNQFLKIFRVVEQKEIEIEGKETKLSLFIVGESHIWQYGEIVEVLSCQEINEETIKPTISLRGEEISSEGYNQDYEDKEVIYKTSASILPFVRPIVDEDLKKFTLFHRFPGDAYTMIDCQIQDNGFLLSTVHTYPNENKTVLTKSEMTFRAT</sequence>
<proteinExistence type="predicted"/>
<reference evidence="2" key="1">
    <citation type="submission" date="2017-09" db="EMBL/GenBank/DDBJ databases">
        <title>Depth-based differentiation of microbial function through sediment-hosted aquifers and enrichment of novel symbionts in the deep terrestrial subsurface.</title>
        <authorList>
            <person name="Probst A.J."/>
            <person name="Ladd B."/>
            <person name="Jarett J.K."/>
            <person name="Geller-Mcgrath D.E."/>
            <person name="Sieber C.M.K."/>
            <person name="Emerson J.B."/>
            <person name="Anantharaman K."/>
            <person name="Thomas B.C."/>
            <person name="Malmstrom R."/>
            <person name="Stieglmeier M."/>
            <person name="Klingl A."/>
            <person name="Woyke T."/>
            <person name="Ryan C.M."/>
            <person name="Banfield J.F."/>
        </authorList>
    </citation>
    <scope>NUCLEOTIDE SEQUENCE [LARGE SCALE GENOMIC DNA]</scope>
</reference>
<evidence type="ECO:0000313" key="2">
    <source>
        <dbReference type="Proteomes" id="UP000228777"/>
    </source>
</evidence>
<comment type="caution">
    <text evidence="1">The sequence shown here is derived from an EMBL/GenBank/DDBJ whole genome shotgun (WGS) entry which is preliminary data.</text>
</comment>
<evidence type="ECO:0008006" key="3">
    <source>
        <dbReference type="Google" id="ProtNLM"/>
    </source>
</evidence>
<dbReference type="AlphaFoldDB" id="A0A2M6Z465"/>
<gene>
    <name evidence="1" type="ORF">COS93_00840</name>
</gene>
<protein>
    <recommendedName>
        <fullName evidence="3">DUF2617 domain-containing protein</fullName>
    </recommendedName>
</protein>
<organism evidence="1 2">
    <name type="scientific">bacterium (Candidatus Gribaldobacteria) CG07_land_8_20_14_0_80_33_18</name>
    <dbReference type="NCBI Taxonomy" id="2014272"/>
    <lineage>
        <taxon>Bacteria</taxon>
        <taxon>Candidatus Gribaldobacteria</taxon>
    </lineage>
</organism>
<dbReference type="Proteomes" id="UP000228777">
    <property type="component" value="Unassembled WGS sequence"/>
</dbReference>
<dbReference type="EMBL" id="PEWP01000015">
    <property type="protein sequence ID" value="PIU47107.1"/>
    <property type="molecule type" value="Genomic_DNA"/>
</dbReference>